<dbReference type="RefSeq" id="WP_280317524.1">
    <property type="nucleotide sequence ID" value="NZ_CP118605.1"/>
</dbReference>
<dbReference type="EMBL" id="CP118605">
    <property type="protein sequence ID" value="WGL15044.1"/>
    <property type="molecule type" value="Genomic_DNA"/>
</dbReference>
<sequence length="102" mass="11750">MDQTLFLNEVERRLALLFKASQSGYPIPAIERHRLEGFMQAGIFLGLSSKADLAQLMERIHLEIFGKTLAERKQQPPASWIFAEVDYSQYESPSYVRTRSET</sequence>
<evidence type="ECO:0000313" key="2">
    <source>
        <dbReference type="Proteomes" id="UP001236500"/>
    </source>
</evidence>
<proteinExistence type="predicted"/>
<reference evidence="1 2" key="1">
    <citation type="submission" date="2023-02" db="EMBL/GenBank/DDBJ databases">
        <title>Description and genomic characterization of Microbulbifer bruguierae sp. nov., isolated from the sediment of mangrove plant Bruguiera sexangula.</title>
        <authorList>
            <person name="Long M."/>
        </authorList>
    </citation>
    <scope>NUCLEOTIDE SEQUENCE [LARGE SCALE GENOMIC DNA]</scope>
    <source>
        <strain evidence="1 2">H12</strain>
    </source>
</reference>
<name>A0ABY8N821_9GAMM</name>
<dbReference type="Proteomes" id="UP001236500">
    <property type="component" value="Chromosome"/>
</dbReference>
<accession>A0ABY8N821</accession>
<organism evidence="1 2">
    <name type="scientific">Microbulbifer bruguierae</name>
    <dbReference type="NCBI Taxonomy" id="3029061"/>
    <lineage>
        <taxon>Bacteria</taxon>
        <taxon>Pseudomonadati</taxon>
        <taxon>Pseudomonadota</taxon>
        <taxon>Gammaproteobacteria</taxon>
        <taxon>Cellvibrionales</taxon>
        <taxon>Microbulbiferaceae</taxon>
        <taxon>Microbulbifer</taxon>
    </lineage>
</organism>
<protein>
    <submittedName>
        <fullName evidence="1">Uncharacterized protein</fullName>
    </submittedName>
</protein>
<evidence type="ECO:0000313" key="1">
    <source>
        <dbReference type="EMBL" id="WGL15044.1"/>
    </source>
</evidence>
<keyword evidence="2" id="KW-1185">Reference proteome</keyword>
<gene>
    <name evidence="1" type="ORF">PVT68_09650</name>
</gene>